<feature type="compositionally biased region" description="Pro residues" evidence="1">
    <location>
        <begin position="25"/>
        <end position="38"/>
    </location>
</feature>
<feature type="region of interest" description="Disordered" evidence="1">
    <location>
        <begin position="219"/>
        <end position="247"/>
    </location>
</feature>
<proteinExistence type="predicted"/>
<feature type="compositionally biased region" description="Basic and acidic residues" evidence="1">
    <location>
        <begin position="271"/>
        <end position="280"/>
    </location>
</feature>
<gene>
    <name evidence="2" type="ORF">BWQ96_05481</name>
</gene>
<dbReference type="EMBL" id="NBIV01000081">
    <property type="protein sequence ID" value="PXF44811.1"/>
    <property type="molecule type" value="Genomic_DNA"/>
</dbReference>
<feature type="compositionally biased region" description="Polar residues" evidence="1">
    <location>
        <begin position="295"/>
        <end position="327"/>
    </location>
</feature>
<dbReference type="Proteomes" id="UP000247409">
    <property type="component" value="Unassembled WGS sequence"/>
</dbReference>
<feature type="compositionally biased region" description="Polar residues" evidence="1">
    <location>
        <begin position="220"/>
        <end position="235"/>
    </location>
</feature>
<feature type="region of interest" description="Disordered" evidence="1">
    <location>
        <begin position="262"/>
        <end position="327"/>
    </location>
</feature>
<accession>A0A2V3IRQ8</accession>
<name>A0A2V3IRQ8_9FLOR</name>
<evidence type="ECO:0000256" key="1">
    <source>
        <dbReference type="SAM" id="MobiDB-lite"/>
    </source>
</evidence>
<feature type="compositionally biased region" description="Pro residues" evidence="1">
    <location>
        <begin position="415"/>
        <end position="429"/>
    </location>
</feature>
<dbReference type="AlphaFoldDB" id="A0A2V3IRQ8"/>
<evidence type="ECO:0000313" key="2">
    <source>
        <dbReference type="EMBL" id="PXF44811.1"/>
    </source>
</evidence>
<protein>
    <submittedName>
        <fullName evidence="2">Uncharacterized protein</fullName>
    </submittedName>
</protein>
<feature type="region of interest" description="Disordered" evidence="1">
    <location>
        <begin position="411"/>
        <end position="434"/>
    </location>
</feature>
<feature type="region of interest" description="Disordered" evidence="1">
    <location>
        <begin position="1"/>
        <end position="44"/>
    </location>
</feature>
<keyword evidence="3" id="KW-1185">Reference proteome</keyword>
<comment type="caution">
    <text evidence="2">The sequence shown here is derived from an EMBL/GenBank/DDBJ whole genome shotgun (WGS) entry which is preliminary data.</text>
</comment>
<reference evidence="2 3" key="1">
    <citation type="journal article" date="2018" name="Mol. Biol. Evol.">
        <title>Analysis of the draft genome of the red seaweed Gracilariopsis chorda provides insights into genome size evolution in Rhodophyta.</title>
        <authorList>
            <person name="Lee J."/>
            <person name="Yang E.C."/>
            <person name="Graf L."/>
            <person name="Yang J.H."/>
            <person name="Qiu H."/>
            <person name="Zel Zion U."/>
            <person name="Chan C.X."/>
            <person name="Stephens T.G."/>
            <person name="Weber A.P.M."/>
            <person name="Boo G.H."/>
            <person name="Boo S.M."/>
            <person name="Kim K.M."/>
            <person name="Shin Y."/>
            <person name="Jung M."/>
            <person name="Lee S.J."/>
            <person name="Yim H.S."/>
            <person name="Lee J.H."/>
            <person name="Bhattacharya D."/>
            <person name="Yoon H.S."/>
        </authorList>
    </citation>
    <scope>NUCLEOTIDE SEQUENCE [LARGE SCALE GENOMIC DNA]</scope>
    <source>
        <strain evidence="2 3">SKKU-2015</strain>
        <tissue evidence="2">Whole body</tissue>
    </source>
</reference>
<organism evidence="2 3">
    <name type="scientific">Gracilariopsis chorda</name>
    <dbReference type="NCBI Taxonomy" id="448386"/>
    <lineage>
        <taxon>Eukaryota</taxon>
        <taxon>Rhodophyta</taxon>
        <taxon>Florideophyceae</taxon>
        <taxon>Rhodymeniophycidae</taxon>
        <taxon>Gracilariales</taxon>
        <taxon>Gracilariaceae</taxon>
        <taxon>Gracilariopsis</taxon>
    </lineage>
</organism>
<sequence length="490" mass="54480">MNPPTKPTQKKRVRFQLPDETPGQTPQPPSILRPPPSNVSPAHDAIGAQPQLKHYSSLPTSTYYAHPKRHTKRELLRGMEALHSIRGYLRQLCNLENTAHSRRVLRPLSTQTLQTLLKDAPTQVSRELKLVRSIVEPTKRHPHEYLSTVSIESDWERCVRQAFKWRERREADYHLHHFVAHQLRMPLAQIQSCGDKKRYLYEVDAFRLRMDTFSLVRTGARNSAPNSPARQSIPQRESRTDPIRSGVPPAVLMSMLELPSAIAPDSGPVAEKQRPSERKSGAKKNSPYVTARESPYSNTRQSPYTNTRQSPYTNTQQSPYTNTRHSPYIATATSPYANTAASPFGTPSHSPYAPVQSSIPPMTLPHHSAPYPYPMYQPSVFVYGPTGYAPTYPYPYSMGMPTNPVAPSGMSASPAVPPLQPPVSGPNPAVPSTSRGAAFAATASNPPVTRPDLQTAVLWRTHTILSVHATTTAPGSNSTWYYYTAVAQDQ</sequence>
<evidence type="ECO:0000313" key="3">
    <source>
        <dbReference type="Proteomes" id="UP000247409"/>
    </source>
</evidence>